<reference evidence="2" key="1">
    <citation type="journal article" date="2024" name="Proc. Natl. Acad. Sci. U.S.A.">
        <title>Extraordinary preservation of gene collinearity over three hundred million years revealed in homosporous lycophytes.</title>
        <authorList>
            <person name="Li C."/>
            <person name="Wickell D."/>
            <person name="Kuo L.Y."/>
            <person name="Chen X."/>
            <person name="Nie B."/>
            <person name="Liao X."/>
            <person name="Peng D."/>
            <person name="Ji J."/>
            <person name="Jenkins J."/>
            <person name="Williams M."/>
            <person name="Shu S."/>
            <person name="Plott C."/>
            <person name="Barry K."/>
            <person name="Rajasekar S."/>
            <person name="Grimwood J."/>
            <person name="Han X."/>
            <person name="Sun S."/>
            <person name="Hou Z."/>
            <person name="He W."/>
            <person name="Dai G."/>
            <person name="Sun C."/>
            <person name="Schmutz J."/>
            <person name="Leebens-Mack J.H."/>
            <person name="Li F.W."/>
            <person name="Wang L."/>
        </authorList>
    </citation>
    <scope>NUCLEOTIDE SEQUENCE [LARGE SCALE GENOMIC DNA]</scope>
    <source>
        <strain evidence="2">cv. PW_Plant_1</strain>
    </source>
</reference>
<comment type="caution">
    <text evidence="1">The sequence shown here is derived from an EMBL/GenBank/DDBJ whole genome shotgun (WGS) entry which is preliminary data.</text>
</comment>
<protein>
    <submittedName>
        <fullName evidence="1">Uncharacterized protein</fullName>
    </submittedName>
</protein>
<gene>
    <name evidence="1" type="ORF">O6H91_06G060100</name>
</gene>
<evidence type="ECO:0000313" key="1">
    <source>
        <dbReference type="EMBL" id="KAJ7552552.1"/>
    </source>
</evidence>
<evidence type="ECO:0000313" key="2">
    <source>
        <dbReference type="Proteomes" id="UP001162992"/>
    </source>
</evidence>
<organism evidence="1 2">
    <name type="scientific">Diphasiastrum complanatum</name>
    <name type="common">Issler's clubmoss</name>
    <name type="synonym">Lycopodium complanatum</name>
    <dbReference type="NCBI Taxonomy" id="34168"/>
    <lineage>
        <taxon>Eukaryota</taxon>
        <taxon>Viridiplantae</taxon>
        <taxon>Streptophyta</taxon>
        <taxon>Embryophyta</taxon>
        <taxon>Tracheophyta</taxon>
        <taxon>Lycopodiopsida</taxon>
        <taxon>Lycopodiales</taxon>
        <taxon>Lycopodiaceae</taxon>
        <taxon>Lycopodioideae</taxon>
        <taxon>Diphasiastrum</taxon>
    </lineage>
</organism>
<name>A0ACC2DE62_DIPCM</name>
<proteinExistence type="predicted"/>
<sequence>MERVREGRRGGAGGNGPVSAPRRARTSGGFKDLTGGEEDDPMDEVHSSRLRERLKKETSSLYSVKRVISATGVSHSRTKRKRQELQIQARNSHMDEGDDATDDTDIGLSEDDDDPPPPAIPRWPGKPKLQTRQLDVESIAVDLLAVPRKARSAMVKRTPELPTQNVEVGASNPSPAPASPRQASPSNVLSSSSNIATKRTKPSGSKSRTSKMPKTANSLSENEVEVAEALSDFARMMVNQAHPPAPESSAEIKPNRTKIEHSSGTAISLPGSVVTTSALVEIVKSEPVINASSPLQPSAPVVQSSPPVVCPPQPALPSGEVTAPKRKRPRVRPRQEDAGYTPQIRSFANARTTQAANGGSLPAPREPDHNVSGAETAVVSETKTSSVNLLPLVTETPLVTDTGHSSRDNEGSSDEHQHVAAKPIVAEDIATKLETSSPKANQKAQPLDSSKENAVLENSSVALLPAGEVETIENSPCVLDESINVSAEMREPKSLPSSDSNPPVNVEINLMKSPKALSAVTKEQIPVVSAPEISEAQENGNVDMAVPVRIPWLEKEQQRLKENNMEKSKEKAREVQEQKLTLDDGTFSGSLPKKQEAEEASNNEEKMNNQSRQFKLESAPKLPWELANTEKTADKPEMPSSLSLASESANKLTLSTPSDAATVPSTHSLAGWTQSLSPLGYYGSAAAAMAAAAVGAWPGVSALAGASMSDEKTVQLPPYLMKPPQSRKRCSTHVYIAHLIAMQQCMARQSFYTNPFGSSSNSHRASSHAFNPAFPPFEAILSHNAEMFPGSSVPGASSGNAVASAGFSVRAASDQVPEATALPSSLEPGEKERQPPSLADSVSKRQITAQQLFSAQLPSTSPQAGLPILFPPNVATTGTGNGVTGAANGTGSSANVMASGNYLNAINRDAVIQQNNLSFSFPPPHFTPLAFGGGPYLGQQAPQYFNNPYYSMHLVHPPPQQGQSLPDVVAGLTQKQSQAQGVGSFLTTGSSQQQQQPPQPQSPTKSSQGLHQGLEKDGNLESDDGSARRSFSLHRNSHGQQSNNLTSNQTAFPNSLLGTSFQVLPGHVQDYDFMTPVSGKQVAKTPQHKASVRSQIQQQSVQSPKQHQQTAVARQHGAGSALQMSLKEIEAQASQMYGNMPYRLPATTQGLEALAMSSIGRGSSTLQLNSKASDVQGSKIYDTGSLSKTSAGAGPLGLAPVAAVMAPQGHAVFQNMMDLARNYTQQPQARDNLNVQSSSHSMPQTQQQHRSLQSQRAVARAEEVRMLLDGNNFGDSSAGRESLEDRILVKRTASVPSRADVDTLSNPQGSSQSANGGGSTHSQISGISAPLGHASGALSSRPNTPTSVGAPIGASPVNHQSKHAGLRAKVAASGNAAVSMSSQSFPTYSDRPGVSSAKVQGQGSNLGQTIPNSQSARQIQAFANAQVKPSQRASLGSTAAGPQALLAAAMTKTQGQQLRNQPALTSPSAGLRIPSSISAPSSSPPILSHQSPGASKSSGLSTGKIASNGKGSGSLPQKSSGGHSGKRSNAMPAQIGTSQTVQSLPSKSSHQQHQQLSQPLQHFSSFPVSAQQQHSYAMVQQSSSNQMQQQQTAKSPLQHHQQFQMRHHPSIQQQQQQQLLHSHAQQQQSSVQQQQSDSSSQPQQQPSSLHLHEFHHLLLQQQPQNSHQTNVSHLQSLPAPTVSNSDGGSQALVMGAPAAGHGTNYARVASDGSSLNQVATARGSPRSTSKSSTSSTQGNSASHRNISTGPTSIHSQYASSNGTSLGQSQAMSPLFHSVAGLYMQATSTPGTAKSSGQKNSSGSGLEPMNALQTPVASAVKPPQNPAGALHVHDEKQQAADSYSGKVG</sequence>
<keyword evidence="2" id="KW-1185">Reference proteome</keyword>
<accession>A0ACC2DE62</accession>
<dbReference type="Proteomes" id="UP001162992">
    <property type="component" value="Chromosome 6"/>
</dbReference>
<dbReference type="EMBL" id="CM055097">
    <property type="protein sequence ID" value="KAJ7552552.1"/>
    <property type="molecule type" value="Genomic_DNA"/>
</dbReference>